<dbReference type="Gene3D" id="1.25.40.10">
    <property type="entry name" value="Tetratricopeptide repeat domain"/>
    <property type="match status" value="1"/>
</dbReference>
<dbReference type="PIRSF" id="PIRSF028921">
    <property type="entry name" value="VPS41"/>
    <property type="match status" value="1"/>
</dbReference>
<evidence type="ECO:0000256" key="2">
    <source>
        <dbReference type="ARBA" id="ARBA00022448"/>
    </source>
</evidence>
<dbReference type="InterPro" id="IPR057780">
    <property type="entry name" value="Beta-prop_Vps41"/>
</dbReference>
<name>A0A1E4SLY8_9ASCO</name>
<dbReference type="InterPro" id="IPR036322">
    <property type="entry name" value="WD40_repeat_dom_sf"/>
</dbReference>
<dbReference type="Pfam" id="PF23556">
    <property type="entry name" value="TPR_Vps41"/>
    <property type="match status" value="1"/>
</dbReference>
<dbReference type="PROSITE" id="PS50236">
    <property type="entry name" value="CHCR"/>
    <property type="match status" value="1"/>
</dbReference>
<evidence type="ECO:0000256" key="6">
    <source>
        <dbReference type="SAM" id="MobiDB-lite"/>
    </source>
</evidence>
<dbReference type="RefSeq" id="XP_020065539.1">
    <property type="nucleotide sequence ID" value="XM_020210809.1"/>
</dbReference>
<keyword evidence="2 4" id="KW-0813">Transport</keyword>
<proteinExistence type="inferred from homology"/>
<feature type="region of interest" description="Disordered" evidence="6">
    <location>
        <begin position="1"/>
        <end position="70"/>
    </location>
</feature>
<evidence type="ECO:0000256" key="3">
    <source>
        <dbReference type="ARBA" id="ARBA00022927"/>
    </source>
</evidence>
<dbReference type="GO" id="GO:0042144">
    <property type="term" value="P:vacuole fusion, non-autophagic"/>
    <property type="evidence" value="ECO:0007669"/>
    <property type="project" value="EnsemblFungi"/>
</dbReference>
<dbReference type="GO" id="GO:0034727">
    <property type="term" value="P:piecemeal microautophagy of the nucleus"/>
    <property type="evidence" value="ECO:0007669"/>
    <property type="project" value="EnsemblFungi"/>
</dbReference>
<evidence type="ECO:0000313" key="9">
    <source>
        <dbReference type="Proteomes" id="UP000094285"/>
    </source>
</evidence>
<dbReference type="GO" id="GO:0034058">
    <property type="term" value="P:endosomal vesicle fusion"/>
    <property type="evidence" value="ECO:0007669"/>
    <property type="project" value="UniProtKB-UniRule"/>
</dbReference>
<evidence type="ECO:0000256" key="4">
    <source>
        <dbReference type="PIRNR" id="PIRNR028921"/>
    </source>
</evidence>
<dbReference type="GO" id="GO:0030897">
    <property type="term" value="C:HOPS complex"/>
    <property type="evidence" value="ECO:0007669"/>
    <property type="project" value="UniProtKB-UniRule"/>
</dbReference>
<dbReference type="InterPro" id="IPR015943">
    <property type="entry name" value="WD40/YVTN_repeat-like_dom_sf"/>
</dbReference>
<dbReference type="GO" id="GO:0099022">
    <property type="term" value="P:vesicle tethering"/>
    <property type="evidence" value="ECO:0007669"/>
    <property type="project" value="EnsemblFungi"/>
</dbReference>
<comment type="similarity">
    <text evidence="1 4">Belongs to the VPS41 family.</text>
</comment>
<keyword evidence="9" id="KW-1185">Reference proteome</keyword>
<dbReference type="OrthoDB" id="244107at2759"/>
<dbReference type="EMBL" id="KV453911">
    <property type="protein sequence ID" value="ODV80417.1"/>
    <property type="molecule type" value="Genomic_DNA"/>
</dbReference>
<dbReference type="InterPro" id="IPR011990">
    <property type="entry name" value="TPR-like_helical_dom_sf"/>
</dbReference>
<dbReference type="GO" id="GO:0035542">
    <property type="term" value="P:regulation of SNARE complex assembly"/>
    <property type="evidence" value="ECO:0007669"/>
    <property type="project" value="EnsemblFungi"/>
</dbReference>
<comment type="function">
    <text evidence="4">Required for vacuolar assembly and vacuolar traffic.</text>
</comment>
<evidence type="ECO:0000313" key="8">
    <source>
        <dbReference type="EMBL" id="ODV80417.1"/>
    </source>
</evidence>
<accession>A0A1E4SLY8</accession>
<keyword evidence="3 4" id="KW-0653">Protein transport</keyword>
<dbReference type="GO" id="GO:0005770">
    <property type="term" value="C:late endosome"/>
    <property type="evidence" value="ECO:0007669"/>
    <property type="project" value="UniProtKB-UniRule"/>
</dbReference>
<keyword evidence="4" id="KW-0926">Vacuole</keyword>
<feature type="repeat" description="CHCR" evidence="5">
    <location>
        <begin position="732"/>
        <end position="826"/>
    </location>
</feature>
<dbReference type="GO" id="GO:0031267">
    <property type="term" value="F:small GTPase binding"/>
    <property type="evidence" value="ECO:0007669"/>
    <property type="project" value="EnsemblFungi"/>
</dbReference>
<feature type="domain" description="Vps41 beta-propeller" evidence="7">
    <location>
        <begin position="67"/>
        <end position="427"/>
    </location>
</feature>
<dbReference type="GeneID" id="30984945"/>
<dbReference type="Gene3D" id="2.130.10.10">
    <property type="entry name" value="YVTN repeat-like/Quinoprotein amine dehydrogenase"/>
    <property type="match status" value="1"/>
</dbReference>
<dbReference type="GO" id="GO:0009267">
    <property type="term" value="P:cellular response to starvation"/>
    <property type="evidence" value="ECO:0007669"/>
    <property type="project" value="TreeGrafter"/>
</dbReference>
<feature type="compositionally biased region" description="Acidic residues" evidence="6">
    <location>
        <begin position="45"/>
        <end position="63"/>
    </location>
</feature>
<dbReference type="GO" id="GO:0006624">
    <property type="term" value="P:vacuolar protein processing"/>
    <property type="evidence" value="ECO:0007669"/>
    <property type="project" value="EnsemblFungi"/>
</dbReference>
<evidence type="ECO:0000256" key="5">
    <source>
        <dbReference type="PROSITE-ProRule" id="PRU01006"/>
    </source>
</evidence>
<dbReference type="PANTHER" id="PTHR12616:SF1">
    <property type="entry name" value="VACUOLAR PROTEIN SORTING-ASSOCIATED PROTEIN 41 HOMOLOG"/>
    <property type="match status" value="1"/>
</dbReference>
<evidence type="ECO:0000259" key="7">
    <source>
        <dbReference type="Pfam" id="PF23411"/>
    </source>
</evidence>
<protein>
    <recommendedName>
        <fullName evidence="4">Vacuolar protein sorting-associated protein 41</fullName>
    </recommendedName>
</protein>
<dbReference type="GO" id="GO:0000329">
    <property type="term" value="C:fungal-type vacuole membrane"/>
    <property type="evidence" value="ECO:0007669"/>
    <property type="project" value="UniProtKB-UniRule"/>
</dbReference>
<sequence>MAVNGVKSDIDSDTTHIDHTDAIDKVNQLPSTSNDTTLETSNDSDTGDEDEEDDEEDDDEDDEPPKLKYTRITKLPPQFFTKDPVSASTFHESYFIFATHSGTIHITTPTFERVRTFKAHRALVLSVYCDGTYFATGSMDGTVVIGSIKGEQDITAYDFHRPIHAVVLDRSYAKTGGFVTGGMSGKVTYSSKSGWLGKRHDVVLDEGNGPIVSIELIDDLLFWMNDRGITICQLSTRKIIKQIDKPEDSPRSDLYWPRVNYPETNRILIAWGNYIWSLKVSISKGLRVDDGEKAFSLLPSSATVSFRGSSIYAQETKLVEVEHIYKVDSLISGIASFKDDLWLVLTYEPPTFEESKEDDRRGKRVYNNPEIKIINSTNGEVEFEEELGLRDVQGLGLNDYTLGTSHIAGMIPSYFIISAKDGVIVQEFQLSDRLKWYLEHEKYYDAWSISMHLTTRIKRLGFGVQHLDGLVKENEWNEAATFLAQLLQLTDKDLAPDGDTKSTLKSQRSVISSSEELETYVREVVKQWETWGEIFVKSGHISEFTDIIPKLARLGILKQIYNRILEYWIAEPEKFIEVIGNWDSDVYDSKKVQSIIELKLEEEEYENLRRCLAQLYVTFGEPKKAVKHLMKLKDYDLVQFLSDNHILVDYKSDLPKMIKMRFSDNELETLPMEKLEERIGDIVDVLVKHQFEIPPKEIISLFGGATCLGFINYFYIERLDDPSIESDETIRLYSHYNRSKLIKYLTRNEGIYDIDKAIAICAENDFIEELVFLLGKIGESQRALELIIDRMDDAEMAIRFAKSKDDAELWNVLIDYSMKKPNFVRALIEHSDEQSNQYYDPVQILQKMDPSIKVAGLSESIIKFTHNNDLNLLINQGMLRIVYKQAQEVSERYRLEILRGLEIPESKRKTYLTLLISKDVKEVAGGKIYTNLADKINLIKEYS</sequence>
<dbReference type="STRING" id="984487.A0A1E4SLY8"/>
<comment type="subcellular location">
    <subcellularLocation>
        <location evidence="4">Vacuole</location>
    </subcellularLocation>
</comment>
<dbReference type="SUPFAM" id="SSF50978">
    <property type="entry name" value="WD40 repeat-like"/>
    <property type="match status" value="1"/>
</dbReference>
<dbReference type="SMART" id="SM00299">
    <property type="entry name" value="CLH"/>
    <property type="match status" value="1"/>
</dbReference>
<evidence type="ECO:0000256" key="1">
    <source>
        <dbReference type="ARBA" id="ARBA00009582"/>
    </source>
</evidence>
<dbReference type="GO" id="GO:0035091">
    <property type="term" value="F:phosphatidylinositol binding"/>
    <property type="evidence" value="ECO:0007669"/>
    <property type="project" value="EnsemblFungi"/>
</dbReference>
<dbReference type="InterPro" id="IPR016902">
    <property type="entry name" value="Vps41"/>
</dbReference>
<dbReference type="GO" id="GO:0032258">
    <property type="term" value="P:cytoplasm to vacuole targeting by the Cvt pathway"/>
    <property type="evidence" value="ECO:0007669"/>
    <property type="project" value="EnsemblFungi"/>
</dbReference>
<feature type="compositionally biased region" description="Basic and acidic residues" evidence="6">
    <location>
        <begin position="8"/>
        <end position="24"/>
    </location>
</feature>
<organism evidence="8 9">
    <name type="scientific">Suhomyces tanzawaensis NRRL Y-17324</name>
    <dbReference type="NCBI Taxonomy" id="984487"/>
    <lineage>
        <taxon>Eukaryota</taxon>
        <taxon>Fungi</taxon>
        <taxon>Dikarya</taxon>
        <taxon>Ascomycota</taxon>
        <taxon>Saccharomycotina</taxon>
        <taxon>Pichiomycetes</taxon>
        <taxon>Debaryomycetaceae</taxon>
        <taxon>Suhomyces</taxon>
    </lineage>
</organism>
<dbReference type="Proteomes" id="UP000094285">
    <property type="component" value="Unassembled WGS sequence"/>
</dbReference>
<dbReference type="InterPro" id="IPR045111">
    <property type="entry name" value="Vps41/Vps8"/>
</dbReference>
<dbReference type="InterPro" id="IPR000547">
    <property type="entry name" value="Clathrin_H-chain/VPS_repeat"/>
</dbReference>
<feature type="compositionally biased region" description="Polar residues" evidence="6">
    <location>
        <begin position="28"/>
        <end position="44"/>
    </location>
</feature>
<gene>
    <name evidence="8" type="ORF">CANTADRAFT_6052</name>
</gene>
<dbReference type="AlphaFoldDB" id="A0A1E4SLY8"/>
<reference evidence="9" key="1">
    <citation type="submission" date="2016-05" db="EMBL/GenBank/DDBJ databases">
        <title>Comparative genomics of biotechnologically important yeasts.</title>
        <authorList>
            <consortium name="DOE Joint Genome Institute"/>
            <person name="Riley R."/>
            <person name="Haridas S."/>
            <person name="Wolfe K.H."/>
            <person name="Lopes M.R."/>
            <person name="Hittinger C.T."/>
            <person name="Goker M."/>
            <person name="Salamov A."/>
            <person name="Wisecaver J."/>
            <person name="Long T.M."/>
            <person name="Aerts A.L."/>
            <person name="Barry K."/>
            <person name="Choi C."/>
            <person name="Clum A."/>
            <person name="Coughlan A.Y."/>
            <person name="Deshpande S."/>
            <person name="Douglass A.P."/>
            <person name="Hanson S.J."/>
            <person name="Klenk H.-P."/>
            <person name="Labutti K."/>
            <person name="Lapidus A."/>
            <person name="Lindquist E."/>
            <person name="Lipzen A."/>
            <person name="Meier-Kolthoff J.P."/>
            <person name="Ohm R.A."/>
            <person name="Otillar R.P."/>
            <person name="Pangilinan J."/>
            <person name="Peng Y."/>
            <person name="Rokas A."/>
            <person name="Rosa C.A."/>
            <person name="Scheuner C."/>
            <person name="Sibirny A.A."/>
            <person name="Slot J.C."/>
            <person name="Stielow J.B."/>
            <person name="Sun H."/>
            <person name="Kurtzman C.P."/>
            <person name="Blackwell M."/>
            <person name="Grigoriev I.V."/>
            <person name="Jeffries T.W."/>
        </authorList>
    </citation>
    <scope>NUCLEOTIDE SEQUENCE [LARGE SCALE GENOMIC DNA]</scope>
    <source>
        <strain evidence="9">NRRL Y-17324</strain>
    </source>
</reference>
<dbReference type="PANTHER" id="PTHR12616">
    <property type="entry name" value="VACUOLAR PROTEIN SORTING VPS41"/>
    <property type="match status" value="1"/>
</dbReference>
<dbReference type="Pfam" id="PF23411">
    <property type="entry name" value="Beta-prop_Vps41"/>
    <property type="match status" value="1"/>
</dbReference>